<protein>
    <recommendedName>
        <fullName evidence="3">Desiccation-related protein PCC13-62</fullName>
    </recommendedName>
</protein>
<dbReference type="InterPro" id="IPR052965">
    <property type="entry name" value="Pigment-catalase-like"/>
</dbReference>
<dbReference type="AlphaFoldDB" id="A0AAW1NVJ6"/>
<comment type="caution">
    <text evidence="1">The sequence shown here is derived from an EMBL/GenBank/DDBJ whole genome shotgun (WGS) entry which is preliminary data.</text>
</comment>
<proteinExistence type="predicted"/>
<keyword evidence="2" id="KW-1185">Reference proteome</keyword>
<organism evidence="1 2">
    <name type="scientific">Symbiochloris irregularis</name>
    <dbReference type="NCBI Taxonomy" id="706552"/>
    <lineage>
        <taxon>Eukaryota</taxon>
        <taxon>Viridiplantae</taxon>
        <taxon>Chlorophyta</taxon>
        <taxon>core chlorophytes</taxon>
        <taxon>Trebouxiophyceae</taxon>
        <taxon>Trebouxiales</taxon>
        <taxon>Trebouxiaceae</taxon>
        <taxon>Symbiochloris</taxon>
    </lineage>
</organism>
<evidence type="ECO:0000313" key="2">
    <source>
        <dbReference type="Proteomes" id="UP001465755"/>
    </source>
</evidence>
<dbReference type="Proteomes" id="UP001465755">
    <property type="component" value="Unassembled WGS sequence"/>
</dbReference>
<name>A0AAW1NVJ6_9CHLO</name>
<dbReference type="PANTHER" id="PTHR31694">
    <property type="entry name" value="DESICCATION-LIKE PROTEIN"/>
    <property type="match status" value="1"/>
</dbReference>
<gene>
    <name evidence="1" type="ORF">WJX73_008767</name>
</gene>
<evidence type="ECO:0008006" key="3">
    <source>
        <dbReference type="Google" id="ProtNLM"/>
    </source>
</evidence>
<reference evidence="1 2" key="1">
    <citation type="journal article" date="2024" name="Nat. Commun.">
        <title>Phylogenomics reveals the evolutionary origins of lichenization in chlorophyte algae.</title>
        <authorList>
            <person name="Puginier C."/>
            <person name="Libourel C."/>
            <person name="Otte J."/>
            <person name="Skaloud P."/>
            <person name="Haon M."/>
            <person name="Grisel S."/>
            <person name="Petersen M."/>
            <person name="Berrin J.G."/>
            <person name="Delaux P.M."/>
            <person name="Dal Grande F."/>
            <person name="Keller J."/>
        </authorList>
    </citation>
    <scope>NUCLEOTIDE SEQUENCE [LARGE SCALE GENOMIC DNA]</scope>
    <source>
        <strain evidence="1 2">SAG 2036</strain>
    </source>
</reference>
<sequence length="320" mass="34027">MSSHVLRGFRGSDLPAQTRACVSCQATRRHKHRVLHVMLLFAALKAITVSAGRSLEQSQTPQNSDVDSLNFALNLEYIQAEFYSCAATGRPIPDDLRGGGPPSTGCKRANLTQAGQAFASELAEDELNHIKDLQMILGALAAPIPQLNIGTAFAEAGNLAFNATLDPSFSPYIDDIFLYQGAFLFEDVGVTALQGLLLGIKSESYRHMLDRIMAVEAYHGGVVRTLLYQTHDTMTPYNIPLDDAVQKLALLRGKIGAGNGHGIVNDTASSMGERAILVAADSQGLAYQRNPLQAIAILTLGAGSNGGGFFPNGLSGSIPS</sequence>
<evidence type="ECO:0000313" key="1">
    <source>
        <dbReference type="EMBL" id="KAK9796265.1"/>
    </source>
</evidence>
<accession>A0AAW1NVJ6</accession>
<dbReference type="Pfam" id="PF13668">
    <property type="entry name" value="Ferritin_2"/>
    <property type="match status" value="1"/>
</dbReference>
<dbReference type="PANTHER" id="PTHR31694:SF26">
    <property type="entry name" value="OS05G0151100 PROTEIN"/>
    <property type="match status" value="1"/>
</dbReference>
<dbReference type="EMBL" id="JALJOQ010000118">
    <property type="protein sequence ID" value="KAK9796265.1"/>
    <property type="molecule type" value="Genomic_DNA"/>
</dbReference>